<dbReference type="InterPro" id="IPR025357">
    <property type="entry name" value="DUF4261"/>
</dbReference>
<comment type="caution">
    <text evidence="3">The sequence shown here is derived from an EMBL/GenBank/DDBJ whole genome shotgun (WGS) entry which is preliminary data.</text>
</comment>
<dbReference type="Proteomes" id="UP000800303">
    <property type="component" value="Unassembled WGS sequence"/>
</dbReference>
<evidence type="ECO:0000313" key="3">
    <source>
        <dbReference type="EMBL" id="NGZ74043.1"/>
    </source>
</evidence>
<proteinExistence type="predicted"/>
<evidence type="ECO:0000313" key="4">
    <source>
        <dbReference type="Proteomes" id="UP000800303"/>
    </source>
</evidence>
<evidence type="ECO:0000256" key="1">
    <source>
        <dbReference type="SAM" id="MobiDB-lite"/>
    </source>
</evidence>
<feature type="compositionally biased region" description="Basic and acidic residues" evidence="1">
    <location>
        <begin position="26"/>
        <end position="51"/>
    </location>
</feature>
<protein>
    <submittedName>
        <fullName evidence="3">DUF4261 domain-containing protein</fullName>
    </submittedName>
</protein>
<feature type="domain" description="DUF4261" evidence="2">
    <location>
        <begin position="220"/>
        <end position="294"/>
    </location>
</feature>
<dbReference type="Pfam" id="PF14080">
    <property type="entry name" value="DUF4261"/>
    <property type="match status" value="1"/>
</dbReference>
<sequence>MSFFTKWFKKGKEEEEAARADAAGRTTEEQSDPPRRPLSESASRDWTRIPENRPGTKTFSRHILLRSPELAPSGFAKSLREREPDVRGGIHEGRVIVHYRDMTVTAELEDAPLPNREAEENGKYNAMWPDAEAAIEGYTAHMRVTAMNVEDSVEGHKLMTKLIASLLEHMPSALAVYSAPMLVSRAAYIASADMLAENMLPVNLWVFVGLYGGEGKGSSYTHGMQDFGGDELELLNTQRSAAETFELMFSVAAYSIERRIRFQGGENIAFKEGEALTLTRSPGVALQGMTMKVEGF</sequence>
<feature type="region of interest" description="Disordered" evidence="1">
    <location>
        <begin position="1"/>
        <end position="59"/>
    </location>
</feature>
<gene>
    <name evidence="3" type="ORF">GYN08_01860</name>
</gene>
<dbReference type="EMBL" id="JAAFGS010000001">
    <property type="protein sequence ID" value="NGZ74043.1"/>
    <property type="molecule type" value="Genomic_DNA"/>
</dbReference>
<reference evidence="3 4" key="1">
    <citation type="submission" date="2020-01" db="EMBL/GenBank/DDBJ databases">
        <title>Polyphasic characterisation and genomic insights into a novel alkali tolerant bacterium VR-M41.</title>
        <authorList>
            <person name="Vemuluri V.R."/>
        </authorList>
    </citation>
    <scope>NUCLEOTIDE SEQUENCE [LARGE SCALE GENOMIC DNA]</scope>
    <source>
        <strain evidence="3 4">VR-M41</strain>
    </source>
</reference>
<dbReference type="RefSeq" id="WP_166271949.1">
    <property type="nucleotide sequence ID" value="NZ_JAAFGS010000001.1"/>
</dbReference>
<organism evidence="3 4">
    <name type="scientific">Saccharibacillus alkalitolerans</name>
    <dbReference type="NCBI Taxonomy" id="2705290"/>
    <lineage>
        <taxon>Bacteria</taxon>
        <taxon>Bacillati</taxon>
        <taxon>Bacillota</taxon>
        <taxon>Bacilli</taxon>
        <taxon>Bacillales</taxon>
        <taxon>Paenibacillaceae</taxon>
        <taxon>Saccharibacillus</taxon>
    </lineage>
</organism>
<name>A0ABX0F314_9BACL</name>
<feature type="compositionally biased region" description="Basic and acidic residues" evidence="1">
    <location>
        <begin position="10"/>
        <end position="19"/>
    </location>
</feature>
<keyword evidence="4" id="KW-1185">Reference proteome</keyword>
<accession>A0ABX0F314</accession>
<evidence type="ECO:0000259" key="2">
    <source>
        <dbReference type="Pfam" id="PF14080"/>
    </source>
</evidence>